<feature type="transmembrane region" description="Helical" evidence="1">
    <location>
        <begin position="268"/>
        <end position="283"/>
    </location>
</feature>
<keyword evidence="1" id="KW-0812">Transmembrane</keyword>
<dbReference type="EMBL" id="CP141615">
    <property type="protein sequence ID" value="WRP16618.1"/>
    <property type="molecule type" value="Genomic_DNA"/>
</dbReference>
<feature type="transmembrane region" description="Helical" evidence="1">
    <location>
        <begin position="161"/>
        <end position="182"/>
    </location>
</feature>
<feature type="transmembrane region" description="Helical" evidence="1">
    <location>
        <begin position="51"/>
        <end position="74"/>
    </location>
</feature>
<gene>
    <name evidence="2" type="ORF">U7230_11015</name>
</gene>
<sequence>MAFVEGWLRRFAGTLWLLLKVLVPVYAAVGLLQASGWLVPFSERLRGPLGSVGIVPEAVLPLVIGLLTALYGAIGSMASVGLSPQHALPVVLFLNFAHALPIEVSVAARCGVNPWKLAAARIGMGVAAAAASPLLLPLLAVGRPDGAPVAAAGSAGAAAPGIVPAGGTWTAMAALGPATVAWVNAAAGLLRTVGLLVLVLAPLTLAMEWLERRGILDRWATGLAPSMGRLGLSGDAAFAILAGLFLGLVYGAGVIVDRMNRRRLDARQAWRIFLFLGACHSLLEDPFTFSVVGVGPHVLLPVRLVAGAAVLGAIALANAGQRRVEGIQREAHANGSGLRRLRDLLRRAWSAHGSH</sequence>
<protein>
    <recommendedName>
        <fullName evidence="4">Nucleoside recognition protein</fullName>
    </recommendedName>
</protein>
<feature type="transmembrane region" description="Helical" evidence="1">
    <location>
        <begin position="298"/>
        <end position="319"/>
    </location>
</feature>
<proteinExistence type="predicted"/>
<evidence type="ECO:0008006" key="4">
    <source>
        <dbReference type="Google" id="ProtNLM"/>
    </source>
</evidence>
<keyword evidence="1" id="KW-1133">Transmembrane helix</keyword>
<keyword evidence="1" id="KW-0472">Membrane</keyword>
<feature type="transmembrane region" description="Helical" evidence="1">
    <location>
        <begin position="118"/>
        <end position="141"/>
    </location>
</feature>
<feature type="transmembrane region" description="Helical" evidence="1">
    <location>
        <begin position="86"/>
        <end position="106"/>
    </location>
</feature>
<feature type="transmembrane region" description="Helical" evidence="1">
    <location>
        <begin position="189"/>
        <end position="210"/>
    </location>
</feature>
<accession>A0ABZ1BWY7</accession>
<dbReference type="RefSeq" id="WP_324715891.1">
    <property type="nucleotide sequence ID" value="NZ_CP141615.1"/>
</dbReference>
<organism evidence="2 3">
    <name type="scientific">Carboxydichorda subterranea</name>
    <dbReference type="NCBI Taxonomy" id="3109565"/>
    <lineage>
        <taxon>Bacteria</taxon>
        <taxon>Bacillati</taxon>
        <taxon>Bacillota</taxon>
        <taxon>Limnochordia</taxon>
        <taxon>Limnochordales</taxon>
        <taxon>Geochordaceae</taxon>
        <taxon>Carboxydichorda</taxon>
    </lineage>
</organism>
<feature type="transmembrane region" description="Helical" evidence="1">
    <location>
        <begin position="236"/>
        <end position="256"/>
    </location>
</feature>
<evidence type="ECO:0000313" key="3">
    <source>
        <dbReference type="Proteomes" id="UP001332192"/>
    </source>
</evidence>
<feature type="transmembrane region" description="Helical" evidence="1">
    <location>
        <begin position="15"/>
        <end position="39"/>
    </location>
</feature>
<dbReference type="Proteomes" id="UP001332192">
    <property type="component" value="Chromosome"/>
</dbReference>
<reference evidence="2 3" key="1">
    <citation type="journal article" date="2024" name="Front. Microbiol.">
        <title>Novel thermophilic genera Geochorda gen. nov. and Carboxydochorda gen. nov. from the deep terrestrial subsurface reveal the ecophysiological diversity in the class Limnochordia.</title>
        <authorList>
            <person name="Karnachuk O.V."/>
            <person name="Lukina A.P."/>
            <person name="Avakyan M.R."/>
            <person name="Kadnikov V.V."/>
            <person name="Begmatov S."/>
            <person name="Beletsky A.V."/>
            <person name="Vlasova K.G."/>
            <person name="Novikov A.A."/>
            <person name="Shcherbakova V.A."/>
            <person name="Mardanov A.V."/>
            <person name="Ravin N.V."/>
        </authorList>
    </citation>
    <scope>NUCLEOTIDE SEQUENCE [LARGE SCALE GENOMIC DNA]</scope>
    <source>
        <strain evidence="2 3">L945</strain>
    </source>
</reference>
<evidence type="ECO:0000313" key="2">
    <source>
        <dbReference type="EMBL" id="WRP16618.1"/>
    </source>
</evidence>
<keyword evidence="3" id="KW-1185">Reference proteome</keyword>
<name>A0ABZ1BWY7_9FIRM</name>
<evidence type="ECO:0000256" key="1">
    <source>
        <dbReference type="SAM" id="Phobius"/>
    </source>
</evidence>